<protein>
    <recommendedName>
        <fullName evidence="9">U5 small nuclear ribonucleoprotein TSSC4</fullName>
    </recommendedName>
</protein>
<comment type="function">
    <text evidence="10">Protein associated with the U5 snRNP, during its maturation and its post-splicing recycling and which is required for spliceosomal tri-snRNP complex assembly in the nucleus. Has a molecular sequestering activity and transiently hinders SNRNP200 binding sites for constitutive splicing factors that intervene later during the assembly of the spliceosome and splicing. Together with its molecular sequestering activity, may also function as a molecular adapter and placeholder, coordinating the assembly of the U5 snRNP and its association with the U4/U6 di-snRNP.</text>
</comment>
<evidence type="ECO:0000256" key="7">
    <source>
        <dbReference type="ARBA" id="ARBA00023187"/>
    </source>
</evidence>
<keyword evidence="5" id="KW-0507">mRNA processing</keyword>
<feature type="compositionally biased region" description="Basic and acidic residues" evidence="11">
    <location>
        <begin position="259"/>
        <end position="270"/>
    </location>
</feature>
<keyword evidence="8" id="KW-0539">Nucleus</keyword>
<dbReference type="GO" id="GO:0006397">
    <property type="term" value="P:mRNA processing"/>
    <property type="evidence" value="ECO:0007669"/>
    <property type="project" value="UniProtKB-KW"/>
</dbReference>
<dbReference type="InterPro" id="IPR029338">
    <property type="entry name" value="TSSC4"/>
</dbReference>
<dbReference type="GO" id="GO:0005737">
    <property type="term" value="C:cytoplasm"/>
    <property type="evidence" value="ECO:0007669"/>
    <property type="project" value="UniProtKB-SubCell"/>
</dbReference>
<keyword evidence="7" id="KW-0508">mRNA splicing</keyword>
<feature type="region of interest" description="Disordered" evidence="11">
    <location>
        <begin position="17"/>
        <end position="138"/>
    </location>
</feature>
<name>A0ABD3IAC1_9MARC</name>
<evidence type="ECO:0000313" key="12">
    <source>
        <dbReference type="EMBL" id="KAL3700622.1"/>
    </source>
</evidence>
<dbReference type="GO" id="GO:0008380">
    <property type="term" value="P:RNA splicing"/>
    <property type="evidence" value="ECO:0007669"/>
    <property type="project" value="UniProtKB-KW"/>
</dbReference>
<evidence type="ECO:0000313" key="13">
    <source>
        <dbReference type="Proteomes" id="UP001633002"/>
    </source>
</evidence>
<dbReference type="PANTHER" id="PTHR13445">
    <property type="entry name" value="TUMOR SUPPRESSING SUBTRANSFERABLE CANDIDATE 4 TSSC4"/>
    <property type="match status" value="1"/>
</dbReference>
<accession>A0ABD3IAC1</accession>
<comment type="similarity">
    <text evidence="3">Belongs to the TSSC4 family.</text>
</comment>
<keyword evidence="6" id="KW-0747">Spliceosome</keyword>
<evidence type="ECO:0000256" key="11">
    <source>
        <dbReference type="SAM" id="MobiDB-lite"/>
    </source>
</evidence>
<feature type="compositionally biased region" description="Basic and acidic residues" evidence="11">
    <location>
        <begin position="286"/>
        <end position="303"/>
    </location>
</feature>
<comment type="subcellular location">
    <subcellularLocation>
        <location evidence="2">Cytoplasm</location>
    </subcellularLocation>
    <subcellularLocation>
        <location evidence="1">Nucleus</location>
    </subcellularLocation>
</comment>
<evidence type="ECO:0000256" key="1">
    <source>
        <dbReference type="ARBA" id="ARBA00004123"/>
    </source>
</evidence>
<proteinExistence type="inferred from homology"/>
<evidence type="ECO:0000256" key="8">
    <source>
        <dbReference type="ARBA" id="ARBA00023242"/>
    </source>
</evidence>
<feature type="region of interest" description="Disordered" evidence="11">
    <location>
        <begin position="409"/>
        <end position="511"/>
    </location>
</feature>
<keyword evidence="4" id="KW-0963">Cytoplasm</keyword>
<feature type="compositionally biased region" description="Basic and acidic residues" evidence="11">
    <location>
        <begin position="114"/>
        <end position="123"/>
    </location>
</feature>
<dbReference type="Proteomes" id="UP001633002">
    <property type="component" value="Unassembled WGS sequence"/>
</dbReference>
<dbReference type="GO" id="GO:0005681">
    <property type="term" value="C:spliceosomal complex"/>
    <property type="evidence" value="ECO:0007669"/>
    <property type="project" value="UniProtKB-KW"/>
</dbReference>
<feature type="compositionally biased region" description="Low complexity" evidence="11">
    <location>
        <begin position="34"/>
        <end position="43"/>
    </location>
</feature>
<evidence type="ECO:0000256" key="9">
    <source>
        <dbReference type="ARBA" id="ARBA00035304"/>
    </source>
</evidence>
<evidence type="ECO:0000256" key="4">
    <source>
        <dbReference type="ARBA" id="ARBA00022490"/>
    </source>
</evidence>
<dbReference type="EMBL" id="JBJQOH010000001">
    <property type="protein sequence ID" value="KAL3700622.1"/>
    <property type="molecule type" value="Genomic_DNA"/>
</dbReference>
<dbReference type="AlphaFoldDB" id="A0ABD3IAC1"/>
<comment type="caution">
    <text evidence="12">The sequence shown here is derived from an EMBL/GenBank/DDBJ whole genome shotgun (WGS) entry which is preliminary data.</text>
</comment>
<feature type="region of interest" description="Disordered" evidence="11">
    <location>
        <begin position="339"/>
        <end position="377"/>
    </location>
</feature>
<feature type="compositionally biased region" description="Basic and acidic residues" evidence="11">
    <location>
        <begin position="219"/>
        <end position="242"/>
    </location>
</feature>
<feature type="compositionally biased region" description="Polar residues" evidence="11">
    <location>
        <begin position="352"/>
        <end position="362"/>
    </location>
</feature>
<feature type="compositionally biased region" description="Acidic residues" evidence="11">
    <location>
        <begin position="63"/>
        <end position="73"/>
    </location>
</feature>
<dbReference type="PANTHER" id="PTHR13445:SF3">
    <property type="entry name" value="U5 SMALL NUCLEAR RIBONUCLEOPROTEIN TSSC4"/>
    <property type="match status" value="1"/>
</dbReference>
<evidence type="ECO:0000256" key="6">
    <source>
        <dbReference type="ARBA" id="ARBA00022728"/>
    </source>
</evidence>
<feature type="compositionally biased region" description="Low complexity" evidence="11">
    <location>
        <begin position="476"/>
        <end position="485"/>
    </location>
</feature>
<evidence type="ECO:0000256" key="3">
    <source>
        <dbReference type="ARBA" id="ARBA00010362"/>
    </source>
</evidence>
<feature type="compositionally biased region" description="Acidic residues" evidence="11">
    <location>
        <begin position="96"/>
        <end position="113"/>
    </location>
</feature>
<reference evidence="12 13" key="1">
    <citation type="submission" date="2024-09" db="EMBL/GenBank/DDBJ databases">
        <title>Chromosome-scale assembly of Riccia sorocarpa.</title>
        <authorList>
            <person name="Paukszto L."/>
        </authorList>
    </citation>
    <scope>NUCLEOTIDE SEQUENCE [LARGE SCALE GENOMIC DNA]</scope>
    <source>
        <strain evidence="12">LP-2024</strain>
        <tissue evidence="12">Aerial parts of the thallus</tissue>
    </source>
</reference>
<organism evidence="12 13">
    <name type="scientific">Riccia sorocarpa</name>
    <dbReference type="NCBI Taxonomy" id="122646"/>
    <lineage>
        <taxon>Eukaryota</taxon>
        <taxon>Viridiplantae</taxon>
        <taxon>Streptophyta</taxon>
        <taxon>Embryophyta</taxon>
        <taxon>Marchantiophyta</taxon>
        <taxon>Marchantiopsida</taxon>
        <taxon>Marchantiidae</taxon>
        <taxon>Marchantiales</taxon>
        <taxon>Ricciaceae</taxon>
        <taxon>Riccia</taxon>
    </lineage>
</organism>
<evidence type="ECO:0000256" key="10">
    <source>
        <dbReference type="ARBA" id="ARBA00045970"/>
    </source>
</evidence>
<feature type="region of interest" description="Disordered" evidence="11">
    <location>
        <begin position="188"/>
        <end position="314"/>
    </location>
</feature>
<keyword evidence="13" id="KW-1185">Reference proteome</keyword>
<sequence length="511" mass="56732">MESSFRTRVDRAFGFLLGSNVQNPGTAVRESAADSESSGAAADIWSVSEQPISSERFPKAGDEDTEGESDDNTAADYERFLKMERRGRRRRRDDLTADEPADEREDEDSEDEQREPKRRREDTEYADDVILQRADYDEEDAEVQEMRRMIGRDCTLDFEEEEDEYDKLAVGREGTGDRIYMREIRDSGLDTFHDPPGHSGALGTLRRDSRANHAAAAARLKEDKEAEENYNRTASGRDRTDSQAKLPRVSSAISCLKRRLGDEGKPKEAPSETTPQIIGGLSSTEKVAEGSQDRRSSDHEGKSGLDVAAQASDLGSDASLVTRKEKKARTVRFAVADDVSEENREREGEVAVSTNRSNTISNYGRVPSSVPDHVRNPSKYTHYTLEWSDDEEDSKTNLSAFQSFVALQKEQEKPEESGSVALPKAITFNPKVGGNSLKAAGNGVERSKKAPSSGQVQPSVSFSDSVVDDEPNTKISVEVVPSSRLSESRSNRNFRKRTTLEEDVDNELRGV</sequence>
<evidence type="ECO:0000256" key="2">
    <source>
        <dbReference type="ARBA" id="ARBA00004496"/>
    </source>
</evidence>
<gene>
    <name evidence="12" type="ORF">R1sor_018644</name>
</gene>
<evidence type="ECO:0000256" key="5">
    <source>
        <dbReference type="ARBA" id="ARBA00022664"/>
    </source>
</evidence>
<feature type="compositionally biased region" description="Polar residues" evidence="11">
    <location>
        <begin position="271"/>
        <end position="285"/>
    </location>
</feature>